<dbReference type="InterPro" id="IPR005554">
    <property type="entry name" value="NOL6/Upt22"/>
</dbReference>
<dbReference type="GO" id="GO:0003723">
    <property type="term" value="F:RNA binding"/>
    <property type="evidence" value="ECO:0007669"/>
    <property type="project" value="UniProtKB-KW"/>
</dbReference>
<feature type="domain" description="Nrap protein" evidence="10">
    <location>
        <begin position="740"/>
        <end position="892"/>
    </location>
</feature>
<organism evidence="12 13">
    <name type="scientific">Phoenix dactylifera</name>
    <name type="common">Date palm</name>
    <dbReference type="NCBI Taxonomy" id="42345"/>
    <lineage>
        <taxon>Eukaryota</taxon>
        <taxon>Viridiplantae</taxon>
        <taxon>Streptophyta</taxon>
        <taxon>Embryophyta</taxon>
        <taxon>Tracheophyta</taxon>
        <taxon>Spermatophyta</taxon>
        <taxon>Magnoliopsida</taxon>
        <taxon>Liliopsida</taxon>
        <taxon>Arecaceae</taxon>
        <taxon>Coryphoideae</taxon>
        <taxon>Phoeniceae</taxon>
        <taxon>Phoenix</taxon>
    </lineage>
</organism>
<dbReference type="InterPro" id="IPR035370">
    <property type="entry name" value="Nrap_D5"/>
</dbReference>
<dbReference type="Pfam" id="PF17407">
    <property type="entry name" value="Nrap_D6"/>
    <property type="match status" value="1"/>
</dbReference>
<evidence type="ECO:0000259" key="10">
    <source>
        <dbReference type="Pfam" id="PF17406"/>
    </source>
</evidence>
<dbReference type="InterPro" id="IPR035371">
    <property type="entry name" value="Nrap_D6"/>
</dbReference>
<dbReference type="AlphaFoldDB" id="A0A8B7C2M5"/>
<reference evidence="13" key="2">
    <citation type="submission" date="2025-08" db="UniProtKB">
        <authorList>
            <consortium name="RefSeq"/>
        </authorList>
    </citation>
    <scope>IDENTIFICATION</scope>
    <source>
        <tissue evidence="13">Young leaves</tissue>
    </source>
</reference>
<feature type="domain" description="Nrap protein" evidence="7">
    <location>
        <begin position="234"/>
        <end position="378"/>
    </location>
</feature>
<dbReference type="InterPro" id="IPR035368">
    <property type="entry name" value="Nrap_D3"/>
</dbReference>
<feature type="domain" description="Nrap protein" evidence="8">
    <location>
        <begin position="382"/>
        <end position="536"/>
    </location>
</feature>
<dbReference type="GO" id="GO:0032545">
    <property type="term" value="C:CURI complex"/>
    <property type="evidence" value="ECO:0007669"/>
    <property type="project" value="TreeGrafter"/>
</dbReference>
<evidence type="ECO:0000259" key="9">
    <source>
        <dbReference type="Pfam" id="PF17405"/>
    </source>
</evidence>
<dbReference type="Pfam" id="PF03813">
    <property type="entry name" value="Nrap"/>
    <property type="match status" value="1"/>
</dbReference>
<dbReference type="KEGG" id="pda:103707616"/>
<feature type="domain" description="Nrap protein" evidence="11">
    <location>
        <begin position="906"/>
        <end position="1043"/>
    </location>
</feature>
<evidence type="ECO:0000259" key="7">
    <source>
        <dbReference type="Pfam" id="PF17403"/>
    </source>
</evidence>
<dbReference type="InterPro" id="IPR035367">
    <property type="entry name" value="Nrap_D2"/>
</dbReference>
<evidence type="ECO:0000256" key="2">
    <source>
        <dbReference type="ARBA" id="ARBA00006674"/>
    </source>
</evidence>
<gene>
    <name evidence="13" type="primary">LOC103707616</name>
</gene>
<dbReference type="GeneID" id="103707616"/>
<keyword evidence="12" id="KW-1185">Reference proteome</keyword>
<keyword evidence="3 5" id="KW-0694">RNA-binding</keyword>
<dbReference type="PANTHER" id="PTHR17972">
    <property type="entry name" value="NUCLEOLAR RNA-ASSOCIATED PROTEIN"/>
    <property type="match status" value="1"/>
</dbReference>
<dbReference type="GO" id="GO:0006409">
    <property type="term" value="P:tRNA export from nucleus"/>
    <property type="evidence" value="ECO:0007669"/>
    <property type="project" value="TreeGrafter"/>
</dbReference>
<sequence>MGPETNSMDLKVRELLKEVQLDASAIKSLDGAVSSVIDAIRAIPDQEVSSESTPAFIRDLRVPSDKVSLTFRSPEHVQVGGSHSIRSIAKPDVNIDLLIRMPKECFHEKDYLNHRYHAKRLLYLRVVEKSLKSCPVVRKIGWSTFQNEARKPVLLVFPVMEIAEHFEFFIRIIPTATSVFNVSRLNLTRNNVRAFSQGGVTQATPKYNSSIMEDMFLEENAEFVGKVFLEWKSLEEALILLKVWARHRSSIYMHDCLNGYLISVIMSYLTVQSGGNLINKSMNAMQIFRVSLKFIATSSLFEKGLSLQPLGHGNLSKEDMAQYLQLFSVVICDASGHFNLTFRMTKAAFSALQDEASWTLDCIDKCRDGGFDEIFMTKVDFAAKFDYCMRINLKGNARVYASDFCLDDECWRICEKDMNSLIQQALSDRAKLIRVNWRNTPSEWNINDGFSKFSNEPMLVGIMTSSQEKSFRVVDVGPSPEKKEEAVKFRKFWGEKAELRRFKDGTIAESTVWECEPWERHLIIKIIIEFILTKHFLLLKEDMVVIVDQLDFCLHLDGKDPTSFSEGLIRAFELLAKRLRLLDDIPLRISSVQPLDPAFRHTSVLPPEPHPLAYEKGFDKKPPNFTTTCIRPLEVMIQLEGSGNWPLDHVAIEKTKSAFLLKIGESLQDHWGVFCTASEDEVDVLMSGYAFHLRILHERGLNVSRIQAGNDKVKSALSIDKELFLRSQHSSMINGLHGRFPTYGPVVRLAKRWVSSHLFSSFLAEEAIELVVAYLFLKPFPFHAPCSRITGFLRFLRLLSNYDWIFSPLIVDINNDFTSKDEKEINENFMLSRKSYEENAQAVEPAMFLATSYDKASEAWTKFSPNRLVLKRIASYARSSADLLTNLILQGHNGPYTWECLFRTPLNNYDAVVLLHRDRLSDPRRLLFPAEINNGKHVIWGKASKDFHPYMPLGGALKSLEDARNKLLVNFDPIRYLFEDLKREFPGTFNVWCDSLGGDAIGLTWEKKDSKKRGRDEADEIRRDPTDILREVGEVGKGFVKSVHLLKAPRFQS</sequence>
<dbReference type="Proteomes" id="UP000228380">
    <property type="component" value="Chromosome 6"/>
</dbReference>
<evidence type="ECO:0000256" key="5">
    <source>
        <dbReference type="RuleBase" id="RU364032"/>
    </source>
</evidence>
<proteinExistence type="inferred from homology"/>
<evidence type="ECO:0000259" key="8">
    <source>
        <dbReference type="Pfam" id="PF17404"/>
    </source>
</evidence>
<evidence type="ECO:0000256" key="3">
    <source>
        <dbReference type="ARBA" id="ARBA00022884"/>
    </source>
</evidence>
<dbReference type="InterPro" id="IPR035369">
    <property type="entry name" value="Nrap_D4"/>
</dbReference>
<evidence type="ECO:0000259" key="6">
    <source>
        <dbReference type="Pfam" id="PF03813"/>
    </source>
</evidence>
<dbReference type="GO" id="GO:0006364">
    <property type="term" value="P:rRNA processing"/>
    <property type="evidence" value="ECO:0007669"/>
    <property type="project" value="TreeGrafter"/>
</dbReference>
<evidence type="ECO:0000256" key="1">
    <source>
        <dbReference type="ARBA" id="ARBA00004604"/>
    </source>
</evidence>
<evidence type="ECO:0000259" key="11">
    <source>
        <dbReference type="Pfam" id="PF17407"/>
    </source>
</evidence>
<dbReference type="OrthoDB" id="10251401at2759"/>
<dbReference type="Pfam" id="PF17403">
    <property type="entry name" value="Nrap_D2"/>
    <property type="match status" value="1"/>
</dbReference>
<protein>
    <submittedName>
        <fullName evidence="13">Nucleolar protein 6</fullName>
    </submittedName>
</protein>
<evidence type="ECO:0000313" key="12">
    <source>
        <dbReference type="Proteomes" id="UP000228380"/>
    </source>
</evidence>
<evidence type="ECO:0000256" key="4">
    <source>
        <dbReference type="ARBA" id="ARBA00023242"/>
    </source>
</evidence>
<dbReference type="GO" id="GO:0032040">
    <property type="term" value="C:small-subunit processome"/>
    <property type="evidence" value="ECO:0007669"/>
    <property type="project" value="TreeGrafter"/>
</dbReference>
<dbReference type="FunFam" id="1.10.1410.10:FF:000012">
    <property type="entry name" value="Nucleolar protein 6"/>
    <property type="match status" value="1"/>
</dbReference>
<feature type="domain" description="Nrap protein" evidence="9">
    <location>
        <begin position="560"/>
        <end position="737"/>
    </location>
</feature>
<dbReference type="Pfam" id="PF17405">
    <property type="entry name" value="Nrap_D4"/>
    <property type="match status" value="1"/>
</dbReference>
<dbReference type="GO" id="GO:0034456">
    <property type="term" value="C:UTP-C complex"/>
    <property type="evidence" value="ECO:0007669"/>
    <property type="project" value="TreeGrafter"/>
</dbReference>
<dbReference type="Gene3D" id="1.10.1410.10">
    <property type="match status" value="1"/>
</dbReference>
<feature type="domain" description="Nrap protein" evidence="6">
    <location>
        <begin position="95"/>
        <end position="226"/>
    </location>
</feature>
<reference evidence="12" key="1">
    <citation type="journal article" date="2019" name="Nat. Commun.">
        <title>Genome-wide association mapping of date palm fruit traits.</title>
        <authorList>
            <person name="Hazzouri K.M."/>
            <person name="Gros-Balthazard M."/>
            <person name="Flowers J.M."/>
            <person name="Copetti D."/>
            <person name="Lemansour A."/>
            <person name="Lebrun M."/>
            <person name="Masmoudi K."/>
            <person name="Ferrand S."/>
            <person name="Dhar M.I."/>
            <person name="Fresquez Z.A."/>
            <person name="Rosas U."/>
            <person name="Zhang J."/>
            <person name="Talag J."/>
            <person name="Lee S."/>
            <person name="Kudrna D."/>
            <person name="Powell R.F."/>
            <person name="Leitch I.J."/>
            <person name="Krueger R.R."/>
            <person name="Wing R.A."/>
            <person name="Amiri K.M.A."/>
            <person name="Purugganan M.D."/>
        </authorList>
    </citation>
    <scope>NUCLEOTIDE SEQUENCE [LARGE SCALE GENOMIC DNA]</scope>
    <source>
        <strain evidence="12">cv. Khalas</strain>
    </source>
</reference>
<comment type="subcellular location">
    <subcellularLocation>
        <location evidence="1 5">Nucleus</location>
        <location evidence="1 5">Nucleolus</location>
    </subcellularLocation>
</comment>
<comment type="similarity">
    <text evidence="2 5">Belongs to the NRAP family.</text>
</comment>
<name>A0A8B7C2M5_PHODC</name>
<dbReference type="RefSeq" id="XP_008790387.2">
    <property type="nucleotide sequence ID" value="XM_008792165.4"/>
</dbReference>
<evidence type="ECO:0000313" key="13">
    <source>
        <dbReference type="RefSeq" id="XP_008790387.2"/>
    </source>
</evidence>
<dbReference type="Pfam" id="PF17404">
    <property type="entry name" value="Nrap_D3"/>
    <property type="match status" value="1"/>
</dbReference>
<dbReference type="PANTHER" id="PTHR17972:SF0">
    <property type="entry name" value="NUCLEOLAR PROTEIN 6"/>
    <property type="match status" value="1"/>
</dbReference>
<dbReference type="InterPro" id="IPR035082">
    <property type="entry name" value="Nrap_D1"/>
</dbReference>
<dbReference type="Pfam" id="PF17406">
    <property type="entry name" value="Nrap_D5"/>
    <property type="match status" value="1"/>
</dbReference>
<accession>A0A8B7C2M5</accession>
<keyword evidence="4 5" id="KW-0539">Nucleus</keyword>